<evidence type="ECO:0000313" key="6">
    <source>
        <dbReference type="Proteomes" id="UP001620597"/>
    </source>
</evidence>
<feature type="domain" description="Type I restriction modification DNA specificity" evidence="4">
    <location>
        <begin position="74"/>
        <end position="174"/>
    </location>
</feature>
<dbReference type="GO" id="GO:0004519">
    <property type="term" value="F:endonuclease activity"/>
    <property type="evidence" value="ECO:0007669"/>
    <property type="project" value="UniProtKB-KW"/>
</dbReference>
<keyword evidence="6" id="KW-1185">Reference proteome</keyword>
<dbReference type="RefSeq" id="WP_416205650.1">
    <property type="nucleotide sequence ID" value="NZ_JBBKTX010000008.1"/>
</dbReference>
<organism evidence="5 6">
    <name type="scientific">Oceanobacter antarcticus</name>
    <dbReference type="NCBI Taxonomy" id="3133425"/>
    <lineage>
        <taxon>Bacteria</taxon>
        <taxon>Pseudomonadati</taxon>
        <taxon>Pseudomonadota</taxon>
        <taxon>Gammaproteobacteria</taxon>
        <taxon>Oceanospirillales</taxon>
        <taxon>Oceanospirillaceae</taxon>
        <taxon>Oceanobacter</taxon>
    </lineage>
</organism>
<evidence type="ECO:0000313" key="5">
    <source>
        <dbReference type="EMBL" id="MFK4752368.1"/>
    </source>
</evidence>
<dbReference type="Pfam" id="PF01420">
    <property type="entry name" value="Methylase_S"/>
    <property type="match status" value="1"/>
</dbReference>
<dbReference type="InterPro" id="IPR044946">
    <property type="entry name" value="Restrct_endonuc_typeI_TRD_sf"/>
</dbReference>
<accession>A0ABW8NHC5</accession>
<evidence type="ECO:0000256" key="3">
    <source>
        <dbReference type="ARBA" id="ARBA00023125"/>
    </source>
</evidence>
<sequence length="209" mass="23800">MANTDCLLGQVADISIGYTFREKVEEVKPERGNARVAQVKDLRKRWDETGSRLVSTENFPAIQWQGKSRLFADPGCVLLPSRGEFLKAFYWPESVTVTGAGALPIVVSSQLMVIRSIDDRILTEFVGWLLNQTAAQNFLRSGSLGTSMPMLKKKDLLELPLQIPRLETQHKILRLDRLWEQEQLLTQALLKNREAMLQGMYQQLLKENN</sequence>
<dbReference type="EMBL" id="JBBKTX010000008">
    <property type="protein sequence ID" value="MFK4752368.1"/>
    <property type="molecule type" value="Genomic_DNA"/>
</dbReference>
<dbReference type="InterPro" id="IPR052021">
    <property type="entry name" value="Type-I_RS_S_subunit"/>
</dbReference>
<dbReference type="CDD" id="cd16961">
    <property type="entry name" value="RMtype1_S_TRD-CR_like"/>
    <property type="match status" value="1"/>
</dbReference>
<reference evidence="5 6" key="1">
    <citation type="submission" date="2024-03" db="EMBL/GenBank/DDBJ databases">
        <title>High-quality draft genome sequence of Oceanobacter sp. wDCs-4.</title>
        <authorList>
            <person name="Dong C."/>
        </authorList>
    </citation>
    <scope>NUCLEOTIDE SEQUENCE [LARGE SCALE GENOMIC DNA]</scope>
    <source>
        <strain evidence="6">wDCs-4</strain>
    </source>
</reference>
<dbReference type="SUPFAM" id="SSF116734">
    <property type="entry name" value="DNA methylase specificity domain"/>
    <property type="match status" value="1"/>
</dbReference>
<name>A0ABW8NHC5_9GAMM</name>
<dbReference type="PANTHER" id="PTHR30408:SF12">
    <property type="entry name" value="TYPE I RESTRICTION ENZYME MJAVIII SPECIFICITY SUBUNIT"/>
    <property type="match status" value="1"/>
</dbReference>
<keyword evidence="5" id="KW-0378">Hydrolase</keyword>
<keyword evidence="2" id="KW-0680">Restriction system</keyword>
<keyword evidence="5" id="KW-0540">Nuclease</keyword>
<proteinExistence type="inferred from homology"/>
<evidence type="ECO:0000256" key="2">
    <source>
        <dbReference type="ARBA" id="ARBA00022747"/>
    </source>
</evidence>
<dbReference type="Proteomes" id="UP001620597">
    <property type="component" value="Unassembled WGS sequence"/>
</dbReference>
<keyword evidence="3" id="KW-0238">DNA-binding</keyword>
<gene>
    <name evidence="5" type="ORF">WG929_08090</name>
</gene>
<keyword evidence="5" id="KW-0255">Endonuclease</keyword>
<evidence type="ECO:0000259" key="4">
    <source>
        <dbReference type="Pfam" id="PF01420"/>
    </source>
</evidence>
<comment type="caution">
    <text evidence="5">The sequence shown here is derived from an EMBL/GenBank/DDBJ whole genome shotgun (WGS) entry which is preliminary data.</text>
</comment>
<dbReference type="PANTHER" id="PTHR30408">
    <property type="entry name" value="TYPE-1 RESTRICTION ENZYME ECOKI SPECIFICITY PROTEIN"/>
    <property type="match status" value="1"/>
</dbReference>
<evidence type="ECO:0000256" key="1">
    <source>
        <dbReference type="ARBA" id="ARBA00010923"/>
    </source>
</evidence>
<dbReference type="Gene3D" id="3.90.220.20">
    <property type="entry name" value="DNA methylase specificity domains"/>
    <property type="match status" value="1"/>
</dbReference>
<comment type="similarity">
    <text evidence="1">Belongs to the type-I restriction system S methylase family.</text>
</comment>
<protein>
    <submittedName>
        <fullName evidence="5">Restriction endonuclease subunit S</fullName>
    </submittedName>
</protein>
<dbReference type="InterPro" id="IPR000055">
    <property type="entry name" value="Restrct_endonuc_typeI_TRD"/>
</dbReference>